<sequence length="102" mass="11431">MLREGACEEVCISHARHLYHDEGGPIVELYFQATRLSPSQVEAAKGEDLYNAMVANDGLGICNPSDEMGSTQTLVARWVQHKRIGFKGPLVNLVTRWRQHKP</sequence>
<reference evidence="2" key="1">
    <citation type="journal article" date="2013" name="Science">
        <title>The Amborella genome and the evolution of flowering plants.</title>
        <authorList>
            <consortium name="Amborella Genome Project"/>
        </authorList>
    </citation>
    <scope>NUCLEOTIDE SEQUENCE [LARGE SCALE GENOMIC DNA]</scope>
</reference>
<dbReference type="EMBL" id="KI394265">
    <property type="protein sequence ID" value="ERN04402.1"/>
    <property type="molecule type" value="Genomic_DNA"/>
</dbReference>
<gene>
    <name evidence="1" type="ORF">AMTR_s00133p00025740</name>
</gene>
<name>W1P3G3_AMBTC</name>
<evidence type="ECO:0000313" key="1">
    <source>
        <dbReference type="EMBL" id="ERN04402.1"/>
    </source>
</evidence>
<keyword evidence="2" id="KW-1185">Reference proteome</keyword>
<dbReference type="AlphaFoldDB" id="W1P3G3"/>
<accession>W1P3G3</accession>
<organism evidence="1 2">
    <name type="scientific">Amborella trichopoda</name>
    <dbReference type="NCBI Taxonomy" id="13333"/>
    <lineage>
        <taxon>Eukaryota</taxon>
        <taxon>Viridiplantae</taxon>
        <taxon>Streptophyta</taxon>
        <taxon>Embryophyta</taxon>
        <taxon>Tracheophyta</taxon>
        <taxon>Spermatophyta</taxon>
        <taxon>Magnoliopsida</taxon>
        <taxon>Amborellales</taxon>
        <taxon>Amborellaceae</taxon>
        <taxon>Amborella</taxon>
    </lineage>
</organism>
<evidence type="ECO:0000313" key="2">
    <source>
        <dbReference type="Proteomes" id="UP000017836"/>
    </source>
</evidence>
<dbReference type="Proteomes" id="UP000017836">
    <property type="component" value="Unassembled WGS sequence"/>
</dbReference>
<dbReference type="HOGENOM" id="CLU_2281274_0_0_1"/>
<dbReference type="Gramene" id="ERN04402">
    <property type="protein sequence ID" value="ERN04402"/>
    <property type="gene ID" value="AMTR_s00133p00025740"/>
</dbReference>
<proteinExistence type="predicted"/>
<protein>
    <submittedName>
        <fullName evidence="1">Uncharacterized protein</fullName>
    </submittedName>
</protein>